<accession>A0AA39WDJ1</accession>
<proteinExistence type="predicted"/>
<gene>
    <name evidence="2" type="ORF">B0T14DRAFT_278478</name>
</gene>
<evidence type="ECO:0000313" key="3">
    <source>
        <dbReference type="Proteomes" id="UP001175000"/>
    </source>
</evidence>
<keyword evidence="3" id="KW-1185">Reference proteome</keyword>
<feature type="region of interest" description="Disordered" evidence="1">
    <location>
        <begin position="145"/>
        <end position="168"/>
    </location>
</feature>
<dbReference type="EMBL" id="JAULSU010000006">
    <property type="protein sequence ID" value="KAK0613408.1"/>
    <property type="molecule type" value="Genomic_DNA"/>
</dbReference>
<sequence length="264" mass="30027">MSPLAMASAQLRCAVAVQCRPGLVRCRERRSRRDPPDRTRMWDGLHLTGSRCVQDGITSPVHYRRPAARTLRWCHSHRSQWLSIRILVAIRSSVGEWLGVLGFVEWDERRAEPCGIRKGLPFCDRQIKLTESPVHPRFSLAISVGGPLSPNTHQSPTSPDPAQRRDGDSGLPFPVFLRKIRSGRWGVGLPLVSVTPRKTRTQDALSSFSLNRLPPTLPRGYNQAPRLHKPSDLPHLPLSIVWRNHRHQLPKLLRFVLIFDLCPW</sequence>
<comment type="caution">
    <text evidence="2">The sequence shown here is derived from an EMBL/GenBank/DDBJ whole genome shotgun (WGS) entry which is preliminary data.</text>
</comment>
<evidence type="ECO:0000313" key="2">
    <source>
        <dbReference type="EMBL" id="KAK0613408.1"/>
    </source>
</evidence>
<protein>
    <submittedName>
        <fullName evidence="2">Uncharacterized protein</fullName>
    </submittedName>
</protein>
<name>A0AA39WDJ1_9PEZI</name>
<dbReference type="Proteomes" id="UP001175000">
    <property type="component" value="Unassembled WGS sequence"/>
</dbReference>
<organism evidence="2 3">
    <name type="scientific">Immersiella caudata</name>
    <dbReference type="NCBI Taxonomy" id="314043"/>
    <lineage>
        <taxon>Eukaryota</taxon>
        <taxon>Fungi</taxon>
        <taxon>Dikarya</taxon>
        <taxon>Ascomycota</taxon>
        <taxon>Pezizomycotina</taxon>
        <taxon>Sordariomycetes</taxon>
        <taxon>Sordariomycetidae</taxon>
        <taxon>Sordariales</taxon>
        <taxon>Lasiosphaeriaceae</taxon>
        <taxon>Immersiella</taxon>
    </lineage>
</organism>
<dbReference type="AlphaFoldDB" id="A0AA39WDJ1"/>
<evidence type="ECO:0000256" key="1">
    <source>
        <dbReference type="SAM" id="MobiDB-lite"/>
    </source>
</evidence>
<reference evidence="2" key="1">
    <citation type="submission" date="2023-06" db="EMBL/GenBank/DDBJ databases">
        <title>Genome-scale phylogeny and comparative genomics of the fungal order Sordariales.</title>
        <authorList>
            <consortium name="Lawrence Berkeley National Laboratory"/>
            <person name="Hensen N."/>
            <person name="Bonometti L."/>
            <person name="Westerberg I."/>
            <person name="Brannstrom I.O."/>
            <person name="Guillou S."/>
            <person name="Cros-Aarteil S."/>
            <person name="Calhoun S."/>
            <person name="Haridas S."/>
            <person name="Kuo A."/>
            <person name="Mondo S."/>
            <person name="Pangilinan J."/>
            <person name="Riley R."/>
            <person name="Labutti K."/>
            <person name="Andreopoulos B."/>
            <person name="Lipzen A."/>
            <person name="Chen C."/>
            <person name="Yanf M."/>
            <person name="Daum C."/>
            <person name="Ng V."/>
            <person name="Clum A."/>
            <person name="Steindorff A."/>
            <person name="Ohm R."/>
            <person name="Martin F."/>
            <person name="Silar P."/>
            <person name="Natvig D."/>
            <person name="Lalanne C."/>
            <person name="Gautier V."/>
            <person name="Ament-Velasquez S.L."/>
            <person name="Kruys A."/>
            <person name="Hutchinson M.I."/>
            <person name="Powell A.J."/>
            <person name="Barry K."/>
            <person name="Miller A.N."/>
            <person name="Grigoriev I.V."/>
            <person name="Debuchy R."/>
            <person name="Gladieux P."/>
            <person name="Thoren M.H."/>
            <person name="Johannesson H."/>
        </authorList>
    </citation>
    <scope>NUCLEOTIDE SEQUENCE</scope>
    <source>
        <strain evidence="2">CBS 606.72</strain>
    </source>
</reference>